<keyword evidence="2" id="KW-0812">Transmembrane</keyword>
<proteinExistence type="predicted"/>
<dbReference type="EMBL" id="QAPG01000104">
    <property type="protein sequence ID" value="TDZ31444.1"/>
    <property type="molecule type" value="Genomic_DNA"/>
</dbReference>
<dbReference type="Proteomes" id="UP000295083">
    <property type="component" value="Unassembled WGS sequence"/>
</dbReference>
<feature type="compositionally biased region" description="Low complexity" evidence="1">
    <location>
        <begin position="85"/>
        <end position="101"/>
    </location>
</feature>
<feature type="region of interest" description="Disordered" evidence="1">
    <location>
        <begin position="85"/>
        <end position="105"/>
    </location>
</feature>
<evidence type="ECO:0000256" key="1">
    <source>
        <dbReference type="SAM" id="MobiDB-lite"/>
    </source>
</evidence>
<name>A0A4R8Q6Z7_9PEZI</name>
<feature type="transmembrane region" description="Helical" evidence="2">
    <location>
        <begin position="109"/>
        <end position="127"/>
    </location>
</feature>
<keyword evidence="2" id="KW-0472">Membrane</keyword>
<evidence type="ECO:0000313" key="3">
    <source>
        <dbReference type="EMBL" id="TDZ31444.1"/>
    </source>
</evidence>
<sequence>MATAILRRKYLLYKCLGPPLCLSWCLRGRRKCLDDRETPISAACSGRHFHGKRHYCVQVKKLKLVAIHVAPLKAAAATAAALQAAAKRQGGQPSQPSQPAHQSHHPDEFLQSVVIGVALLAAPLVVSSNHNRHGKGRPRMLHDML</sequence>
<evidence type="ECO:0000256" key="2">
    <source>
        <dbReference type="SAM" id="Phobius"/>
    </source>
</evidence>
<keyword evidence="4" id="KW-1185">Reference proteome</keyword>
<comment type="caution">
    <text evidence="3">The sequence shown here is derived from an EMBL/GenBank/DDBJ whole genome shotgun (WGS) entry which is preliminary data.</text>
</comment>
<gene>
    <name evidence="3" type="ORF">C8035_v001593</name>
</gene>
<reference evidence="3 4" key="1">
    <citation type="submission" date="2018-11" db="EMBL/GenBank/DDBJ databases">
        <title>Genome sequence and assembly of Colletotrichum spinosum.</title>
        <authorList>
            <person name="Gan P."/>
            <person name="Shirasu K."/>
        </authorList>
    </citation>
    <scope>NUCLEOTIDE SEQUENCE [LARGE SCALE GENOMIC DNA]</scope>
    <source>
        <strain evidence="3 4">CBS 515.97</strain>
    </source>
</reference>
<dbReference type="AlphaFoldDB" id="A0A4R8Q6Z7"/>
<protein>
    <submittedName>
        <fullName evidence="3">Uncharacterized protein</fullName>
    </submittedName>
</protein>
<accession>A0A4R8Q6Z7</accession>
<keyword evidence="2" id="KW-1133">Transmembrane helix</keyword>
<evidence type="ECO:0000313" key="4">
    <source>
        <dbReference type="Proteomes" id="UP000295083"/>
    </source>
</evidence>
<organism evidence="3 4">
    <name type="scientific">Colletotrichum spinosum</name>
    <dbReference type="NCBI Taxonomy" id="1347390"/>
    <lineage>
        <taxon>Eukaryota</taxon>
        <taxon>Fungi</taxon>
        <taxon>Dikarya</taxon>
        <taxon>Ascomycota</taxon>
        <taxon>Pezizomycotina</taxon>
        <taxon>Sordariomycetes</taxon>
        <taxon>Hypocreomycetidae</taxon>
        <taxon>Glomerellales</taxon>
        <taxon>Glomerellaceae</taxon>
        <taxon>Colletotrichum</taxon>
        <taxon>Colletotrichum orbiculare species complex</taxon>
    </lineage>
</organism>